<evidence type="ECO:0000313" key="2">
    <source>
        <dbReference type="EMBL" id="KKT51349.1"/>
    </source>
</evidence>
<name>A0A0G1KTX1_9BACT</name>
<gene>
    <name evidence="2" type="ORF">UW44_C0013G0069</name>
</gene>
<organism evidence="2 3">
    <name type="scientific">Candidatus Collierbacteria bacterium GW2011_GWB2_44_22</name>
    <dbReference type="NCBI Taxonomy" id="1618387"/>
    <lineage>
        <taxon>Bacteria</taxon>
        <taxon>Candidatus Collieribacteriota</taxon>
    </lineage>
</organism>
<evidence type="ECO:0000313" key="3">
    <source>
        <dbReference type="Proteomes" id="UP000034006"/>
    </source>
</evidence>
<protein>
    <recommendedName>
        <fullName evidence="1">Antitoxin SocA-like Panacea domain-containing protein</fullName>
    </recommendedName>
</protein>
<sequence length="166" mass="18731">MENKVIETANVIIPSDIAKYFLYRSFQDGDLVTPLKMQKLVYYAYVWTLVKNRTKLFNEKIEAWQSGPVAPSLYRELRGYGSSPIGEAFLGSREELNKSLAKFSTEIKNTLDGVYEQYMTKTAFELVALTHSEKPWLEARDGLAPTQSGSVSISDKTIVQSYGQGQ</sequence>
<comment type="caution">
    <text evidence="2">The sequence shown here is derived from an EMBL/GenBank/DDBJ whole genome shotgun (WGS) entry which is preliminary data.</text>
</comment>
<dbReference type="Proteomes" id="UP000034006">
    <property type="component" value="Unassembled WGS sequence"/>
</dbReference>
<reference evidence="2 3" key="1">
    <citation type="journal article" date="2015" name="Nature">
        <title>rRNA introns, odd ribosomes, and small enigmatic genomes across a large radiation of phyla.</title>
        <authorList>
            <person name="Brown C.T."/>
            <person name="Hug L.A."/>
            <person name="Thomas B.C."/>
            <person name="Sharon I."/>
            <person name="Castelle C.J."/>
            <person name="Singh A."/>
            <person name="Wilkins M.J."/>
            <person name="Williams K.H."/>
            <person name="Banfield J.F."/>
        </authorList>
    </citation>
    <scope>NUCLEOTIDE SEQUENCE [LARGE SCALE GENOMIC DNA]</scope>
</reference>
<accession>A0A0G1KTX1</accession>
<evidence type="ECO:0000259" key="1">
    <source>
        <dbReference type="Pfam" id="PF13274"/>
    </source>
</evidence>
<dbReference type="AlphaFoldDB" id="A0A0G1KTX1"/>
<dbReference type="InterPro" id="IPR025272">
    <property type="entry name" value="SocA_Panacea"/>
</dbReference>
<feature type="domain" description="Antitoxin SocA-like Panacea" evidence="1">
    <location>
        <begin position="38"/>
        <end position="136"/>
    </location>
</feature>
<dbReference type="EMBL" id="LCIH01000013">
    <property type="protein sequence ID" value="KKT51349.1"/>
    <property type="molecule type" value="Genomic_DNA"/>
</dbReference>
<proteinExistence type="predicted"/>
<dbReference type="STRING" id="1618387.UW44_C0013G0069"/>
<dbReference type="Pfam" id="PF13274">
    <property type="entry name" value="SocA_Panacea"/>
    <property type="match status" value="1"/>
</dbReference>